<protein>
    <submittedName>
        <fullName evidence="2">Xylose isomerase</fullName>
    </submittedName>
</protein>
<comment type="caution">
    <text evidence="2">The sequence shown here is derived from an EMBL/GenBank/DDBJ whole genome shotgun (WGS) entry which is preliminary data.</text>
</comment>
<dbReference type="SUPFAM" id="SSF51658">
    <property type="entry name" value="Xylose isomerase-like"/>
    <property type="match status" value="1"/>
</dbReference>
<name>A0A2N7X075_9BURK</name>
<dbReference type="OrthoDB" id="2555274at2"/>
<dbReference type="InterPro" id="IPR036237">
    <property type="entry name" value="Xyl_isomerase-like_sf"/>
</dbReference>
<evidence type="ECO:0000313" key="2">
    <source>
        <dbReference type="EMBL" id="PMS34982.1"/>
    </source>
</evidence>
<accession>A0A2N7X075</accession>
<dbReference type="EMBL" id="PNYC01000013">
    <property type="protein sequence ID" value="PMS34982.1"/>
    <property type="molecule type" value="Genomic_DNA"/>
</dbReference>
<reference evidence="2 3" key="1">
    <citation type="submission" date="2018-01" db="EMBL/GenBank/DDBJ databases">
        <title>Whole genome analyses suggest that Burkholderia sensu lato contains two further novel genera in the rhizoxinica-symbiotica group Mycetohabitans gen. nov., and Trinickia gen. nov.: implications for the evolution of diazotrophy and nodulation in the Burkholderiaceae.</title>
        <authorList>
            <person name="Estrada-de los Santos P."/>
            <person name="Palmer M."/>
            <person name="Chavez-Ramirez B."/>
            <person name="Beukes C."/>
            <person name="Steenkamp E.T."/>
            <person name="Hirsch A.M."/>
            <person name="Manyaka P."/>
            <person name="Maluk M."/>
            <person name="Lafos M."/>
            <person name="Crook M."/>
            <person name="Gross E."/>
            <person name="Simon M.F."/>
            <person name="Bueno dos Reis Junior F."/>
            <person name="Poole P.S."/>
            <person name="Venter S.N."/>
            <person name="James E.K."/>
        </authorList>
    </citation>
    <scope>NUCLEOTIDE SEQUENCE [LARGE SCALE GENOMIC DNA]</scope>
    <source>
        <strain evidence="2 3">JPY 581</strain>
    </source>
</reference>
<dbReference type="GO" id="GO:0016853">
    <property type="term" value="F:isomerase activity"/>
    <property type="evidence" value="ECO:0007669"/>
    <property type="project" value="UniProtKB-KW"/>
</dbReference>
<dbReference type="Pfam" id="PF01261">
    <property type="entry name" value="AP_endonuc_2"/>
    <property type="match status" value="1"/>
</dbReference>
<dbReference type="STRING" id="863227.GCA_000373005_05646"/>
<dbReference type="RefSeq" id="WP_018444263.1">
    <property type="nucleotide sequence ID" value="NZ_KB890220.1"/>
</dbReference>
<dbReference type="AlphaFoldDB" id="A0A2N7X075"/>
<organism evidence="2 3">
    <name type="scientific">Trinickia symbiotica</name>
    <dbReference type="NCBI Taxonomy" id="863227"/>
    <lineage>
        <taxon>Bacteria</taxon>
        <taxon>Pseudomonadati</taxon>
        <taxon>Pseudomonadota</taxon>
        <taxon>Betaproteobacteria</taxon>
        <taxon>Burkholderiales</taxon>
        <taxon>Burkholderiaceae</taxon>
        <taxon>Trinickia</taxon>
    </lineage>
</organism>
<sequence length="290" mass="32935">MRLDIFRSLWGYRGEMRTVLEEASASELAGIEARLPLEPEARVALSGSLAAYGLDYIAICFTDSAVLPRQHATPAEHLQDLGRKLDWASELSPRFVNVLAGNDRWPLAQQVDFFGRALELAVRHGQFCSFETHRARSLYSPWVTLDLIRQLPDLRFTSDISHWVVVCERLLDDPADDLTPFVERVHHIQARVGYDQGPQVPHPAAPEFAAQLAFHQSHWAAVWRAQKARGYESSTLTPEFGPDGYLHHLPFTDVPVADLTQLNDWMARTERSHFHRIVKIDQEGALDARR</sequence>
<proteinExistence type="predicted"/>
<dbReference type="InterPro" id="IPR013022">
    <property type="entry name" value="Xyl_isomerase-like_TIM-brl"/>
</dbReference>
<gene>
    <name evidence="2" type="ORF">C0Z20_19690</name>
</gene>
<keyword evidence="3" id="KW-1185">Reference proteome</keyword>
<keyword evidence="2" id="KW-0413">Isomerase</keyword>
<evidence type="ECO:0000313" key="3">
    <source>
        <dbReference type="Proteomes" id="UP000235777"/>
    </source>
</evidence>
<dbReference type="Proteomes" id="UP000235777">
    <property type="component" value="Unassembled WGS sequence"/>
</dbReference>
<evidence type="ECO:0000259" key="1">
    <source>
        <dbReference type="Pfam" id="PF01261"/>
    </source>
</evidence>
<dbReference type="Gene3D" id="3.20.20.150">
    <property type="entry name" value="Divalent-metal-dependent TIM barrel enzymes"/>
    <property type="match status" value="1"/>
</dbReference>
<feature type="domain" description="Xylose isomerase-like TIM barrel" evidence="1">
    <location>
        <begin position="21"/>
        <end position="190"/>
    </location>
</feature>